<feature type="region of interest" description="Disordered" evidence="1">
    <location>
        <begin position="245"/>
        <end position="264"/>
    </location>
</feature>
<sequence>MPGTLRDGLSDLARGGAVGIEAGTRAVRFRLTGRDDLWCRLLDDPFPSHHPMVDALPPVTTRASVATSVVLQYLEGCVDERVHLDFTSTALVLSDGASVGVTTLPADIHGPPVEMWFEVSTLFPAVGVSIGVDGDALHRCTLAHHLADLYSDPADSLAWDVRALDAALALTDERVRSHHADLSVAGLLPSLHLNLADDHRRLGSFEAARRHLDEALRTAAELPEGPYGSMIRDLIEDIAGAVERRDRTARQSHPGASGSDGHDG</sequence>
<accession>A0ABQ0H7N3</accession>
<keyword evidence="3" id="KW-1185">Reference proteome</keyword>
<dbReference type="Proteomes" id="UP000004881">
    <property type="component" value="Unassembled WGS sequence"/>
</dbReference>
<dbReference type="GeneID" id="93243406"/>
<name>A0ABQ0H7N3_9ACTN</name>
<protein>
    <recommendedName>
        <fullName evidence="4">Bacterial transcriptional activator domain-containing protein</fullName>
    </recommendedName>
</protein>
<proteinExistence type="predicted"/>
<comment type="caution">
    <text evidence="2">The sequence shown here is derived from an EMBL/GenBank/DDBJ whole genome shotgun (WGS) entry which is preliminary data.</text>
</comment>
<reference evidence="2 3" key="1">
    <citation type="submission" date="2012-02" db="EMBL/GenBank/DDBJ databases">
        <title>Whole genome shotgun sequence of Gordonia terrae NBRC 100016.</title>
        <authorList>
            <person name="Takarada H."/>
            <person name="Hosoyama A."/>
            <person name="Tsuchikane K."/>
            <person name="Katsumata H."/>
            <person name="Yamazaki S."/>
            <person name="Fujita N."/>
        </authorList>
    </citation>
    <scope>NUCLEOTIDE SEQUENCE [LARGE SCALE GENOMIC DNA]</scope>
    <source>
        <strain evidence="2 3">NBRC 100016</strain>
    </source>
</reference>
<gene>
    <name evidence="2" type="ORF">GOTRE_001_01380</name>
</gene>
<dbReference type="EMBL" id="BAFD01000001">
    <property type="protein sequence ID" value="GAB41889.1"/>
    <property type="molecule type" value="Genomic_DNA"/>
</dbReference>
<dbReference type="RefSeq" id="WP_004018680.1">
    <property type="nucleotide sequence ID" value="NZ_BAFD01000001.1"/>
</dbReference>
<evidence type="ECO:0000313" key="3">
    <source>
        <dbReference type="Proteomes" id="UP000004881"/>
    </source>
</evidence>
<organism evidence="2 3">
    <name type="scientific">Gordonia terrae NBRC 100016</name>
    <dbReference type="NCBI Taxonomy" id="1089454"/>
    <lineage>
        <taxon>Bacteria</taxon>
        <taxon>Bacillati</taxon>
        <taxon>Actinomycetota</taxon>
        <taxon>Actinomycetes</taxon>
        <taxon>Mycobacteriales</taxon>
        <taxon>Gordoniaceae</taxon>
        <taxon>Gordonia</taxon>
    </lineage>
</organism>
<evidence type="ECO:0008006" key="4">
    <source>
        <dbReference type="Google" id="ProtNLM"/>
    </source>
</evidence>
<evidence type="ECO:0000313" key="2">
    <source>
        <dbReference type="EMBL" id="GAB41889.1"/>
    </source>
</evidence>
<evidence type="ECO:0000256" key="1">
    <source>
        <dbReference type="SAM" id="MobiDB-lite"/>
    </source>
</evidence>